<dbReference type="InterPro" id="IPR000620">
    <property type="entry name" value="EamA_dom"/>
</dbReference>
<feature type="transmembrane region" description="Helical" evidence="6">
    <location>
        <begin position="248"/>
        <end position="265"/>
    </location>
</feature>
<dbReference type="EMBL" id="CP146069">
    <property type="protein sequence ID" value="WWR48028.1"/>
    <property type="molecule type" value="Genomic_DNA"/>
</dbReference>
<feature type="transmembrane region" description="Helical" evidence="6">
    <location>
        <begin position="7"/>
        <end position="27"/>
    </location>
</feature>
<evidence type="ECO:0000256" key="2">
    <source>
        <dbReference type="ARBA" id="ARBA00007362"/>
    </source>
</evidence>
<dbReference type="Pfam" id="PF00892">
    <property type="entry name" value="EamA"/>
    <property type="match status" value="2"/>
</dbReference>
<sequence length="292" mass="30953">MPTSRPFWLAAAPVVFLMLWSGGYPVAKVGLQYTQPMTLLTLRFGMVVALMTLLFIILRPPLPKTRAEWGHLAFVGFLIQAVYFGLSYFAFASGVAAGTVALFMSLQPVLVAMIVPRWAGEHVGRNQWLGLILGLVGAVVVISARSAIEAPSLFGVTCALLGLAGITAGSLWEKRFGLSHHPVTANLVGYIAGLVGVAPLMLLQEDISIDWTWEFTGAIGYLVVGNSLIAVGLLLAMIRAGDVARVSALLYLVPPLAALLAWGMLGEVMPPLAWAGMGLAALGVFLATRKVG</sequence>
<feature type="transmembrane region" description="Helical" evidence="6">
    <location>
        <begin position="39"/>
        <end position="58"/>
    </location>
</feature>
<evidence type="ECO:0000259" key="7">
    <source>
        <dbReference type="Pfam" id="PF00892"/>
    </source>
</evidence>
<dbReference type="RefSeq" id="WP_338550852.1">
    <property type="nucleotide sequence ID" value="NZ_CP146069.1"/>
</dbReference>
<name>A0ABZ2HL64_9RHOB</name>
<feature type="transmembrane region" description="Helical" evidence="6">
    <location>
        <begin position="70"/>
        <end position="89"/>
    </location>
</feature>
<dbReference type="InterPro" id="IPR037185">
    <property type="entry name" value="EmrE-like"/>
</dbReference>
<dbReference type="Proteomes" id="UP001364156">
    <property type="component" value="Chromosome"/>
</dbReference>
<feature type="transmembrane region" description="Helical" evidence="6">
    <location>
        <begin position="95"/>
        <end position="116"/>
    </location>
</feature>
<protein>
    <submittedName>
        <fullName evidence="8">DMT family transporter</fullName>
    </submittedName>
</protein>
<keyword evidence="3 6" id="KW-0812">Transmembrane</keyword>
<reference evidence="8 9" key="1">
    <citation type="submission" date="2023-10" db="EMBL/GenBank/DDBJ databases">
        <title>Roseovarius strain S88 nov., isolated from a marine algae.</title>
        <authorList>
            <person name="Lee M.W."/>
            <person name="Lee J.K."/>
            <person name="Kim J.M."/>
            <person name="Choi D.G."/>
            <person name="Baek J.H."/>
            <person name="Bayburt H."/>
            <person name="Jung J.J."/>
            <person name="Han D.M."/>
            <person name="Jeon C.O."/>
        </authorList>
    </citation>
    <scope>NUCLEOTIDE SEQUENCE [LARGE SCALE GENOMIC DNA]</scope>
    <source>
        <strain evidence="8 9">S88</strain>
    </source>
</reference>
<comment type="similarity">
    <text evidence="2">Belongs to the EamA transporter family.</text>
</comment>
<organism evidence="8 9">
    <name type="scientific">Roseovarius phycicola</name>
    <dbReference type="NCBI Taxonomy" id="3080976"/>
    <lineage>
        <taxon>Bacteria</taxon>
        <taxon>Pseudomonadati</taxon>
        <taxon>Pseudomonadota</taxon>
        <taxon>Alphaproteobacteria</taxon>
        <taxon>Rhodobacterales</taxon>
        <taxon>Roseobacteraceae</taxon>
        <taxon>Roseovarius</taxon>
    </lineage>
</organism>
<feature type="transmembrane region" description="Helical" evidence="6">
    <location>
        <begin position="154"/>
        <end position="172"/>
    </location>
</feature>
<keyword evidence="9" id="KW-1185">Reference proteome</keyword>
<feature type="transmembrane region" description="Helical" evidence="6">
    <location>
        <begin position="184"/>
        <end position="203"/>
    </location>
</feature>
<evidence type="ECO:0000256" key="3">
    <source>
        <dbReference type="ARBA" id="ARBA00022692"/>
    </source>
</evidence>
<comment type="subcellular location">
    <subcellularLocation>
        <location evidence="1">Membrane</location>
        <topology evidence="1">Multi-pass membrane protein</topology>
    </subcellularLocation>
</comment>
<evidence type="ECO:0000256" key="5">
    <source>
        <dbReference type="ARBA" id="ARBA00023136"/>
    </source>
</evidence>
<feature type="domain" description="EamA" evidence="7">
    <location>
        <begin position="17"/>
        <end position="142"/>
    </location>
</feature>
<dbReference type="SUPFAM" id="SSF103481">
    <property type="entry name" value="Multidrug resistance efflux transporter EmrE"/>
    <property type="match status" value="2"/>
</dbReference>
<keyword evidence="4 6" id="KW-1133">Transmembrane helix</keyword>
<evidence type="ECO:0000256" key="6">
    <source>
        <dbReference type="SAM" id="Phobius"/>
    </source>
</evidence>
<proteinExistence type="inferred from homology"/>
<dbReference type="InterPro" id="IPR050638">
    <property type="entry name" value="AA-Vitamin_Transporters"/>
</dbReference>
<evidence type="ECO:0000256" key="4">
    <source>
        <dbReference type="ARBA" id="ARBA00022989"/>
    </source>
</evidence>
<evidence type="ECO:0000256" key="1">
    <source>
        <dbReference type="ARBA" id="ARBA00004141"/>
    </source>
</evidence>
<keyword evidence="5 6" id="KW-0472">Membrane</keyword>
<feature type="transmembrane region" description="Helical" evidence="6">
    <location>
        <begin position="271"/>
        <end position="288"/>
    </location>
</feature>
<dbReference type="PANTHER" id="PTHR32322:SF2">
    <property type="entry name" value="EAMA DOMAIN-CONTAINING PROTEIN"/>
    <property type="match status" value="1"/>
</dbReference>
<evidence type="ECO:0000313" key="9">
    <source>
        <dbReference type="Proteomes" id="UP001364156"/>
    </source>
</evidence>
<gene>
    <name evidence="8" type="ORF">RZ517_07625</name>
</gene>
<dbReference type="PANTHER" id="PTHR32322">
    <property type="entry name" value="INNER MEMBRANE TRANSPORTER"/>
    <property type="match status" value="1"/>
</dbReference>
<feature type="transmembrane region" description="Helical" evidence="6">
    <location>
        <begin position="215"/>
        <end position="236"/>
    </location>
</feature>
<evidence type="ECO:0000313" key="8">
    <source>
        <dbReference type="EMBL" id="WWR48028.1"/>
    </source>
</evidence>
<accession>A0ABZ2HL64</accession>
<feature type="transmembrane region" description="Helical" evidence="6">
    <location>
        <begin position="128"/>
        <end position="148"/>
    </location>
</feature>
<feature type="domain" description="EamA" evidence="7">
    <location>
        <begin position="154"/>
        <end position="288"/>
    </location>
</feature>